<dbReference type="PANTHER" id="PTHR46014">
    <property type="entry name" value="TETRATRICOPEPTIDE REPEAT PROTEIN 1"/>
    <property type="match status" value="1"/>
</dbReference>
<dbReference type="GeneID" id="19157371"/>
<protein>
    <recommendedName>
        <fullName evidence="4">Tetratricopeptide repeat protein 1</fullName>
    </recommendedName>
</protein>
<feature type="compositionally biased region" description="Basic and acidic residues" evidence="1">
    <location>
        <begin position="141"/>
        <end position="165"/>
    </location>
</feature>
<dbReference type="Proteomes" id="UP000019484">
    <property type="component" value="Unassembled WGS sequence"/>
</dbReference>
<gene>
    <name evidence="2" type="ORF">A1O1_02471</name>
</gene>
<dbReference type="AlphaFoldDB" id="W9YNF0"/>
<dbReference type="STRING" id="1182541.W9YNF0"/>
<dbReference type="OrthoDB" id="1872379at2759"/>
<keyword evidence="3" id="KW-1185">Reference proteome</keyword>
<sequence>MSFTFKQGGPKTRPDPVKPPFEPTDTQTPIDSTPLPPAWSQPHSRRSSSSSAASFHSAHFPADEESRMVSSSHELKAQANTQFARQDYSSAIGTYDRALAELPNYLDYEMAVLHSNIAACHLKMEQWKEAVESCEKGLDGLERELPTKPKEKSKEKSKAKKDTGSKRTTYQDAREKKQKNKHQGTLNSDSDTDSETSSSSLRSRARLSAHVPEPTPQDQNQDDTVVELPADADETATLAALESLQLSDARKADIHRIRTKLLLRRARARSLMQPQNWSNLSAALEDYKALSTPQYFSSLPPADQKTVRLALVTLPPRVNEAKDKEVGEMMGKLKELGNGILKPFGLSTENFKVVQGEGGGYSLNFDGAAGKK</sequence>
<dbReference type="eggNOG" id="KOG4234">
    <property type="taxonomic scope" value="Eukaryota"/>
</dbReference>
<dbReference type="HOGENOM" id="CLU_058463_1_0_1"/>
<feature type="compositionally biased region" description="Low complexity" evidence="1">
    <location>
        <begin position="185"/>
        <end position="208"/>
    </location>
</feature>
<evidence type="ECO:0000313" key="2">
    <source>
        <dbReference type="EMBL" id="EXJ94078.1"/>
    </source>
</evidence>
<dbReference type="Gene3D" id="1.25.40.10">
    <property type="entry name" value="Tetratricopeptide repeat domain"/>
    <property type="match status" value="1"/>
</dbReference>
<feature type="region of interest" description="Disordered" evidence="1">
    <location>
        <begin position="1"/>
        <end position="74"/>
    </location>
</feature>
<feature type="compositionally biased region" description="Low complexity" evidence="1">
    <location>
        <begin position="47"/>
        <end position="60"/>
    </location>
</feature>
<dbReference type="SMART" id="SM00028">
    <property type="entry name" value="TPR"/>
    <property type="match status" value="2"/>
</dbReference>
<dbReference type="SUPFAM" id="SSF48452">
    <property type="entry name" value="TPR-like"/>
    <property type="match status" value="1"/>
</dbReference>
<dbReference type="InterPro" id="IPR011990">
    <property type="entry name" value="TPR-like_helical_dom_sf"/>
</dbReference>
<accession>W9YNF0</accession>
<dbReference type="RefSeq" id="XP_007721572.1">
    <property type="nucleotide sequence ID" value="XM_007723382.1"/>
</dbReference>
<evidence type="ECO:0000256" key="1">
    <source>
        <dbReference type="SAM" id="MobiDB-lite"/>
    </source>
</evidence>
<dbReference type="EMBL" id="AMWN01000002">
    <property type="protein sequence ID" value="EXJ94078.1"/>
    <property type="molecule type" value="Genomic_DNA"/>
</dbReference>
<proteinExistence type="predicted"/>
<evidence type="ECO:0008006" key="4">
    <source>
        <dbReference type="Google" id="ProtNLM"/>
    </source>
</evidence>
<reference evidence="2 3" key="1">
    <citation type="submission" date="2013-03" db="EMBL/GenBank/DDBJ databases">
        <title>The Genome Sequence of Capronia coronata CBS 617.96.</title>
        <authorList>
            <consortium name="The Broad Institute Genomics Platform"/>
            <person name="Cuomo C."/>
            <person name="de Hoog S."/>
            <person name="Gorbushina A."/>
            <person name="Walker B."/>
            <person name="Young S.K."/>
            <person name="Zeng Q."/>
            <person name="Gargeya S."/>
            <person name="Fitzgerald M."/>
            <person name="Haas B."/>
            <person name="Abouelleil A."/>
            <person name="Allen A.W."/>
            <person name="Alvarado L."/>
            <person name="Arachchi H.M."/>
            <person name="Berlin A.M."/>
            <person name="Chapman S.B."/>
            <person name="Gainer-Dewar J."/>
            <person name="Goldberg J."/>
            <person name="Griggs A."/>
            <person name="Gujja S."/>
            <person name="Hansen M."/>
            <person name="Howarth C."/>
            <person name="Imamovic A."/>
            <person name="Ireland A."/>
            <person name="Larimer J."/>
            <person name="McCowan C."/>
            <person name="Murphy C."/>
            <person name="Pearson M."/>
            <person name="Poon T.W."/>
            <person name="Priest M."/>
            <person name="Roberts A."/>
            <person name="Saif S."/>
            <person name="Shea T."/>
            <person name="Sisk P."/>
            <person name="Sykes S."/>
            <person name="Wortman J."/>
            <person name="Nusbaum C."/>
            <person name="Birren B."/>
        </authorList>
    </citation>
    <scope>NUCLEOTIDE SEQUENCE [LARGE SCALE GENOMIC DNA]</scope>
    <source>
        <strain evidence="2 3">CBS 617.96</strain>
    </source>
</reference>
<dbReference type="PANTHER" id="PTHR46014:SF1">
    <property type="entry name" value="TETRATRICOPEPTIDE REPEAT PROTEIN 1"/>
    <property type="match status" value="1"/>
</dbReference>
<name>W9YNF0_9EURO</name>
<evidence type="ECO:0000313" key="3">
    <source>
        <dbReference type="Proteomes" id="UP000019484"/>
    </source>
</evidence>
<dbReference type="InterPro" id="IPR019734">
    <property type="entry name" value="TPR_rpt"/>
</dbReference>
<organism evidence="2 3">
    <name type="scientific">Capronia coronata CBS 617.96</name>
    <dbReference type="NCBI Taxonomy" id="1182541"/>
    <lineage>
        <taxon>Eukaryota</taxon>
        <taxon>Fungi</taxon>
        <taxon>Dikarya</taxon>
        <taxon>Ascomycota</taxon>
        <taxon>Pezizomycotina</taxon>
        <taxon>Eurotiomycetes</taxon>
        <taxon>Chaetothyriomycetidae</taxon>
        <taxon>Chaetothyriales</taxon>
        <taxon>Herpotrichiellaceae</taxon>
        <taxon>Capronia</taxon>
    </lineage>
</organism>
<dbReference type="InterPro" id="IPR052769">
    <property type="entry name" value="TPR_domain_protein"/>
</dbReference>
<comment type="caution">
    <text evidence="2">The sequence shown here is derived from an EMBL/GenBank/DDBJ whole genome shotgun (WGS) entry which is preliminary data.</text>
</comment>
<feature type="region of interest" description="Disordered" evidence="1">
    <location>
        <begin position="141"/>
        <end position="222"/>
    </location>
</feature>